<evidence type="ECO:0000313" key="4">
    <source>
        <dbReference type="Proteomes" id="UP000694420"/>
    </source>
</evidence>
<protein>
    <submittedName>
        <fullName evidence="3">Fas associated via death domain</fullName>
    </submittedName>
</protein>
<dbReference type="GO" id="GO:0005123">
    <property type="term" value="F:death receptor binding"/>
    <property type="evidence" value="ECO:0007669"/>
    <property type="project" value="TreeGrafter"/>
</dbReference>
<dbReference type="CDD" id="cd08336">
    <property type="entry name" value="DED_FADD"/>
    <property type="match status" value="1"/>
</dbReference>
<reference evidence="3" key="1">
    <citation type="submission" date="2025-08" db="UniProtKB">
        <authorList>
            <consortium name="Ensembl"/>
        </authorList>
    </citation>
    <scope>IDENTIFICATION</scope>
</reference>
<organism evidence="3 4">
    <name type="scientific">Nothoprocta perdicaria</name>
    <name type="common">Chilean tinamou</name>
    <name type="synonym">Crypturus perdicarius</name>
    <dbReference type="NCBI Taxonomy" id="30464"/>
    <lineage>
        <taxon>Eukaryota</taxon>
        <taxon>Metazoa</taxon>
        <taxon>Chordata</taxon>
        <taxon>Craniata</taxon>
        <taxon>Vertebrata</taxon>
        <taxon>Euteleostomi</taxon>
        <taxon>Archelosauria</taxon>
        <taxon>Archosauria</taxon>
        <taxon>Dinosauria</taxon>
        <taxon>Saurischia</taxon>
        <taxon>Theropoda</taxon>
        <taxon>Coelurosauria</taxon>
        <taxon>Aves</taxon>
        <taxon>Palaeognathae</taxon>
        <taxon>Tinamiformes</taxon>
        <taxon>Tinamidae</taxon>
        <taxon>Nothoprocta</taxon>
    </lineage>
</organism>
<dbReference type="Ensembl" id="ENSNPET00000016139.1">
    <property type="protein sequence ID" value="ENSNPEP00000015747.1"/>
    <property type="gene ID" value="ENSNPEG00000011741.1"/>
</dbReference>
<dbReference type="InterPro" id="IPR011029">
    <property type="entry name" value="DEATH-like_dom_sf"/>
</dbReference>
<accession>A0A8C7EF64</accession>
<dbReference type="InterPro" id="IPR000488">
    <property type="entry name" value="Death_dom"/>
</dbReference>
<dbReference type="SMART" id="SM00031">
    <property type="entry name" value="DED"/>
    <property type="match status" value="1"/>
</dbReference>
<gene>
    <name evidence="3" type="primary">FADD</name>
</gene>
<feature type="domain" description="DED" evidence="2">
    <location>
        <begin position="3"/>
        <end position="81"/>
    </location>
</feature>
<reference evidence="3" key="2">
    <citation type="submission" date="2025-09" db="UniProtKB">
        <authorList>
            <consortium name="Ensembl"/>
        </authorList>
    </citation>
    <scope>IDENTIFICATION</scope>
</reference>
<dbReference type="PROSITE" id="PS50017">
    <property type="entry name" value="DEATH_DOMAIN"/>
    <property type="match status" value="1"/>
</dbReference>
<dbReference type="Proteomes" id="UP000694420">
    <property type="component" value="Unplaced"/>
</dbReference>
<feature type="domain" description="Death" evidence="1">
    <location>
        <begin position="102"/>
        <end position="186"/>
    </location>
</feature>
<dbReference type="InterPro" id="IPR016729">
    <property type="entry name" value="FADD"/>
</dbReference>
<name>A0A8C7EF64_NOTPE</name>
<dbReference type="GO" id="GO:0045089">
    <property type="term" value="P:positive regulation of innate immune response"/>
    <property type="evidence" value="ECO:0007669"/>
    <property type="project" value="TreeGrafter"/>
</dbReference>
<dbReference type="PANTHER" id="PTHR15077">
    <property type="entry name" value="FAS-ASSOCIATING DEATH DOMAIN-CONTAINING PROTEIN FADD"/>
    <property type="match status" value="1"/>
</dbReference>
<evidence type="ECO:0000259" key="2">
    <source>
        <dbReference type="PROSITE" id="PS50168"/>
    </source>
</evidence>
<dbReference type="PANTHER" id="PTHR15077:SF10">
    <property type="entry name" value="FAS-ASSOCIATED DEATH DOMAIN PROTEIN"/>
    <property type="match status" value="1"/>
</dbReference>
<dbReference type="GO" id="GO:0097191">
    <property type="term" value="P:extrinsic apoptotic signaling pathway"/>
    <property type="evidence" value="ECO:0007669"/>
    <property type="project" value="TreeGrafter"/>
</dbReference>
<dbReference type="AlphaFoldDB" id="A0A8C7EF64"/>
<evidence type="ECO:0000313" key="3">
    <source>
        <dbReference type="Ensembl" id="ENSNPEP00000015747.1"/>
    </source>
</evidence>
<proteinExistence type="predicted"/>
<evidence type="ECO:0000259" key="1">
    <source>
        <dbReference type="PROSITE" id="PS50017"/>
    </source>
</evidence>
<keyword evidence="4" id="KW-1185">Reference proteome</keyword>
<dbReference type="GO" id="GO:0042981">
    <property type="term" value="P:regulation of apoptotic process"/>
    <property type="evidence" value="ECO:0007669"/>
    <property type="project" value="InterPro"/>
</dbReference>
<dbReference type="Pfam" id="PF00531">
    <property type="entry name" value="Death"/>
    <property type="match status" value="1"/>
</dbReference>
<dbReference type="Gene3D" id="1.10.533.10">
    <property type="entry name" value="Death Domain, Fas"/>
    <property type="match status" value="2"/>
</dbReference>
<dbReference type="PROSITE" id="PS50168">
    <property type="entry name" value="DED"/>
    <property type="match status" value="1"/>
</dbReference>
<dbReference type="GO" id="GO:0031265">
    <property type="term" value="C:CD95 death-inducing signaling complex"/>
    <property type="evidence" value="ECO:0007669"/>
    <property type="project" value="TreeGrafter"/>
</dbReference>
<dbReference type="SMART" id="SM00005">
    <property type="entry name" value="DEATH"/>
    <property type="match status" value="1"/>
</dbReference>
<dbReference type="FunFam" id="1.10.533.10:FF:000059">
    <property type="entry name" value="Fas-associated via death domain"/>
    <property type="match status" value="1"/>
</dbReference>
<dbReference type="InterPro" id="IPR001875">
    <property type="entry name" value="DED_dom"/>
</dbReference>
<dbReference type="Pfam" id="PF01335">
    <property type="entry name" value="DED"/>
    <property type="match status" value="1"/>
</dbReference>
<sequence length="213" mass="24494">MDPFLSLLHSFSSGMTESEVGSLKFLCRDKIPKRKLEGVRSAVDLFALLLEQRAITENDVDLLVTLLRAIKRLDLVEQLEQFVEEGEANASGQPDPNEKRLQKAAFDVICENVGKDWKRLMRCLGLPEVRIDNIEEAEPKKLSQRVFKSLREWQKWKGKDAKVDDLIKGLRACHLNLVADRVEQKLFFFLLLHLGPVTHLYSVYISLSWKCET</sequence>
<dbReference type="GO" id="GO:0089720">
    <property type="term" value="F:caspase binding"/>
    <property type="evidence" value="ECO:0007669"/>
    <property type="project" value="TreeGrafter"/>
</dbReference>
<dbReference type="SUPFAM" id="SSF47986">
    <property type="entry name" value="DEATH domain"/>
    <property type="match status" value="2"/>
</dbReference>